<dbReference type="InterPro" id="IPR001647">
    <property type="entry name" value="HTH_TetR"/>
</dbReference>
<organism evidence="4 5">
    <name type="scientific">Propionibacterium cyclohexanicum</name>
    <dbReference type="NCBI Taxonomy" id="64702"/>
    <lineage>
        <taxon>Bacteria</taxon>
        <taxon>Bacillati</taxon>
        <taxon>Actinomycetota</taxon>
        <taxon>Actinomycetes</taxon>
        <taxon>Propionibacteriales</taxon>
        <taxon>Propionibacteriaceae</taxon>
        <taxon>Propionibacterium</taxon>
    </lineage>
</organism>
<evidence type="ECO:0000259" key="3">
    <source>
        <dbReference type="PROSITE" id="PS50977"/>
    </source>
</evidence>
<feature type="domain" description="HTH tetR-type" evidence="3">
    <location>
        <begin position="1"/>
        <end position="51"/>
    </location>
</feature>
<dbReference type="EMBL" id="FOGZ01000043">
    <property type="protein sequence ID" value="SES05095.1"/>
    <property type="molecule type" value="Genomic_DNA"/>
</dbReference>
<evidence type="ECO:0000256" key="2">
    <source>
        <dbReference type="PROSITE-ProRule" id="PRU00335"/>
    </source>
</evidence>
<dbReference type="RefSeq" id="WP_177170237.1">
    <property type="nucleotide sequence ID" value="NZ_FOGZ01000043.1"/>
</dbReference>
<feature type="DNA-binding region" description="H-T-H motif" evidence="2">
    <location>
        <begin position="14"/>
        <end position="33"/>
    </location>
</feature>
<keyword evidence="1 2" id="KW-0238">DNA-binding</keyword>
<reference evidence="5" key="1">
    <citation type="submission" date="2016-10" db="EMBL/GenBank/DDBJ databases">
        <authorList>
            <person name="Varghese N."/>
            <person name="Submissions S."/>
        </authorList>
    </citation>
    <scope>NUCLEOTIDE SEQUENCE [LARGE SCALE GENOMIC DNA]</scope>
    <source>
        <strain evidence="5">DSM 16859</strain>
    </source>
</reference>
<dbReference type="STRING" id="64702.SAMN05443377_1435"/>
<dbReference type="GO" id="GO:0003677">
    <property type="term" value="F:DNA binding"/>
    <property type="evidence" value="ECO:0007669"/>
    <property type="project" value="UniProtKB-UniRule"/>
</dbReference>
<protein>
    <submittedName>
        <fullName evidence="4">Regulatory protein, tetR family</fullName>
    </submittedName>
</protein>
<dbReference type="Pfam" id="PF00440">
    <property type="entry name" value="TetR_N"/>
    <property type="match status" value="1"/>
</dbReference>
<dbReference type="Gene3D" id="1.10.357.10">
    <property type="entry name" value="Tetracycline Repressor, domain 2"/>
    <property type="match status" value="1"/>
</dbReference>
<accession>A0A1H9U6J9</accession>
<name>A0A1H9U6J9_9ACTN</name>
<evidence type="ECO:0000256" key="1">
    <source>
        <dbReference type="ARBA" id="ARBA00023125"/>
    </source>
</evidence>
<sequence length="190" mass="20728">MIEAVLAEGLASFTVTAVAERLGTTHATLYGYFESREDLAVAAVDMVVTRTEWPSSSDSWRAVLGDYARTLWKLCQETHGFASCVLGLTLTPSAISDVIQGYAALLETHGFTRTDALVLIDLIGEEVLLTSMLLSREDDRTVEIPPLPSEDADASRPGKELSWASEAGWLARKLAFIFDGADYRLQRASV</sequence>
<dbReference type="PROSITE" id="PS50977">
    <property type="entry name" value="HTH_TETR_2"/>
    <property type="match status" value="1"/>
</dbReference>
<gene>
    <name evidence="4" type="ORF">SAMN05443377_1435</name>
</gene>
<evidence type="ECO:0000313" key="5">
    <source>
        <dbReference type="Proteomes" id="UP000198815"/>
    </source>
</evidence>
<dbReference type="InterPro" id="IPR036271">
    <property type="entry name" value="Tet_transcr_reg_TetR-rel_C_sf"/>
</dbReference>
<keyword evidence="5" id="KW-1185">Reference proteome</keyword>
<dbReference type="Proteomes" id="UP000198815">
    <property type="component" value="Unassembled WGS sequence"/>
</dbReference>
<proteinExistence type="predicted"/>
<evidence type="ECO:0000313" key="4">
    <source>
        <dbReference type="EMBL" id="SES05095.1"/>
    </source>
</evidence>
<dbReference type="SUPFAM" id="SSF46689">
    <property type="entry name" value="Homeodomain-like"/>
    <property type="match status" value="1"/>
</dbReference>
<dbReference type="SUPFAM" id="SSF48498">
    <property type="entry name" value="Tetracyclin repressor-like, C-terminal domain"/>
    <property type="match status" value="1"/>
</dbReference>
<dbReference type="AlphaFoldDB" id="A0A1H9U6J9"/>
<dbReference type="InterPro" id="IPR009057">
    <property type="entry name" value="Homeodomain-like_sf"/>
</dbReference>